<organism evidence="1 2">
    <name type="scientific">Smallanthus sonchifolius</name>
    <dbReference type="NCBI Taxonomy" id="185202"/>
    <lineage>
        <taxon>Eukaryota</taxon>
        <taxon>Viridiplantae</taxon>
        <taxon>Streptophyta</taxon>
        <taxon>Embryophyta</taxon>
        <taxon>Tracheophyta</taxon>
        <taxon>Spermatophyta</taxon>
        <taxon>Magnoliopsida</taxon>
        <taxon>eudicotyledons</taxon>
        <taxon>Gunneridae</taxon>
        <taxon>Pentapetalae</taxon>
        <taxon>asterids</taxon>
        <taxon>campanulids</taxon>
        <taxon>Asterales</taxon>
        <taxon>Asteraceae</taxon>
        <taxon>Asteroideae</taxon>
        <taxon>Heliantheae alliance</taxon>
        <taxon>Millerieae</taxon>
        <taxon>Smallanthus</taxon>
    </lineage>
</organism>
<name>A0ACB9B654_9ASTR</name>
<evidence type="ECO:0000313" key="1">
    <source>
        <dbReference type="EMBL" id="KAI3717301.1"/>
    </source>
</evidence>
<reference evidence="2" key="1">
    <citation type="journal article" date="2022" name="Mol. Ecol. Resour.">
        <title>The genomes of chicory, endive, great burdock and yacon provide insights into Asteraceae palaeo-polyploidization history and plant inulin production.</title>
        <authorList>
            <person name="Fan W."/>
            <person name="Wang S."/>
            <person name="Wang H."/>
            <person name="Wang A."/>
            <person name="Jiang F."/>
            <person name="Liu H."/>
            <person name="Zhao H."/>
            <person name="Xu D."/>
            <person name="Zhang Y."/>
        </authorList>
    </citation>
    <scope>NUCLEOTIDE SEQUENCE [LARGE SCALE GENOMIC DNA]</scope>
    <source>
        <strain evidence="2">cv. Yunnan</strain>
    </source>
</reference>
<dbReference type="Proteomes" id="UP001056120">
    <property type="component" value="Linkage Group LG23"/>
</dbReference>
<dbReference type="EMBL" id="CM042040">
    <property type="protein sequence ID" value="KAI3717301.1"/>
    <property type="molecule type" value="Genomic_DNA"/>
</dbReference>
<evidence type="ECO:0000313" key="2">
    <source>
        <dbReference type="Proteomes" id="UP001056120"/>
    </source>
</evidence>
<protein>
    <submittedName>
        <fullName evidence="1">Uncharacterized protein</fullName>
    </submittedName>
</protein>
<keyword evidence="2" id="KW-1185">Reference proteome</keyword>
<accession>A0ACB9B654</accession>
<comment type="caution">
    <text evidence="1">The sequence shown here is derived from an EMBL/GenBank/DDBJ whole genome shotgun (WGS) entry which is preliminary data.</text>
</comment>
<proteinExistence type="predicted"/>
<sequence>MWSETKYLDLDSSLGQLETWRLNHWDAKKGWISADVATTYEDMMKLRNQHSVESMSDKSILEKVLGRSSVHLNWWGRDLVIASNTMGTTQKSKCPTYDKVVNELETLKAKWASMEEILIEKNIMPPPPKTSGTSQGDTLESDENIDE</sequence>
<reference evidence="1 2" key="2">
    <citation type="journal article" date="2022" name="Mol. Ecol. Resour.">
        <title>The genomes of chicory, endive, great burdock and yacon provide insights into Asteraceae paleo-polyploidization history and plant inulin production.</title>
        <authorList>
            <person name="Fan W."/>
            <person name="Wang S."/>
            <person name="Wang H."/>
            <person name="Wang A."/>
            <person name="Jiang F."/>
            <person name="Liu H."/>
            <person name="Zhao H."/>
            <person name="Xu D."/>
            <person name="Zhang Y."/>
        </authorList>
    </citation>
    <scope>NUCLEOTIDE SEQUENCE [LARGE SCALE GENOMIC DNA]</scope>
    <source>
        <strain evidence="2">cv. Yunnan</strain>
        <tissue evidence="1">Leaves</tissue>
    </source>
</reference>
<gene>
    <name evidence="1" type="ORF">L1987_68841</name>
</gene>